<dbReference type="SUPFAM" id="SSF56281">
    <property type="entry name" value="Metallo-hydrolase/oxidoreductase"/>
    <property type="match status" value="1"/>
</dbReference>
<evidence type="ECO:0000313" key="3">
    <source>
        <dbReference type="Proteomes" id="UP000249725"/>
    </source>
</evidence>
<evidence type="ECO:0000313" key="2">
    <source>
        <dbReference type="EMBL" id="RAK52157.1"/>
    </source>
</evidence>
<dbReference type="Proteomes" id="UP000249725">
    <property type="component" value="Unassembled WGS sequence"/>
</dbReference>
<reference evidence="3" key="1">
    <citation type="submission" date="2018-05" db="EMBL/GenBank/DDBJ databases">
        <authorList>
            <person name="Li X."/>
        </authorList>
    </citation>
    <scope>NUCLEOTIDE SEQUENCE [LARGE SCALE GENOMIC DNA]</scope>
    <source>
        <strain evidence="3">YIM 73061</strain>
    </source>
</reference>
<keyword evidence="2" id="KW-0378">Hydrolase</keyword>
<dbReference type="PANTHER" id="PTHR42663">
    <property type="entry name" value="HYDROLASE C777.06C-RELATED-RELATED"/>
    <property type="match status" value="1"/>
</dbReference>
<dbReference type="EMBL" id="QFYR01000003">
    <property type="protein sequence ID" value="RAK52157.1"/>
    <property type="molecule type" value="Genomic_DNA"/>
</dbReference>
<dbReference type="OrthoDB" id="9781189at2"/>
<dbReference type="Pfam" id="PF12706">
    <property type="entry name" value="Lactamase_B_2"/>
    <property type="match status" value="1"/>
</dbReference>
<accession>A0A328ACE2</accession>
<dbReference type="Gene3D" id="3.60.15.10">
    <property type="entry name" value="Ribonuclease Z/Hydroxyacylglutathione hydrolase-like"/>
    <property type="match status" value="1"/>
</dbReference>
<keyword evidence="3" id="KW-1185">Reference proteome</keyword>
<dbReference type="GO" id="GO:0016787">
    <property type="term" value="F:hydrolase activity"/>
    <property type="evidence" value="ECO:0007669"/>
    <property type="project" value="UniProtKB-KW"/>
</dbReference>
<name>A0A328ACE2_9CAUL</name>
<dbReference type="PANTHER" id="PTHR42663:SF6">
    <property type="entry name" value="HYDROLASE C777.06C-RELATED"/>
    <property type="match status" value="1"/>
</dbReference>
<dbReference type="AlphaFoldDB" id="A0A328ACE2"/>
<dbReference type="RefSeq" id="WP_111515481.1">
    <property type="nucleotide sequence ID" value="NZ_QFYR01000003.1"/>
</dbReference>
<dbReference type="InterPro" id="IPR001279">
    <property type="entry name" value="Metallo-B-lactamas"/>
</dbReference>
<evidence type="ECO:0000259" key="1">
    <source>
        <dbReference type="Pfam" id="PF12706"/>
    </source>
</evidence>
<comment type="caution">
    <text evidence="2">The sequence shown here is derived from an EMBL/GenBank/DDBJ whole genome shotgun (WGS) entry which is preliminary data.</text>
</comment>
<gene>
    <name evidence="2" type="ORF">DJ018_13460</name>
</gene>
<feature type="domain" description="Metallo-beta-lactamase" evidence="1">
    <location>
        <begin position="55"/>
        <end position="237"/>
    </location>
</feature>
<protein>
    <submittedName>
        <fullName evidence="2">MBL fold metallo-hydrolase</fullName>
    </submittedName>
</protein>
<dbReference type="CDD" id="cd16279">
    <property type="entry name" value="metallo-hydrolase-like_MBL-fold"/>
    <property type="match status" value="1"/>
</dbReference>
<organism evidence="2 3">
    <name type="scientific">Phenylobacterium deserti</name>
    <dbReference type="NCBI Taxonomy" id="1914756"/>
    <lineage>
        <taxon>Bacteria</taxon>
        <taxon>Pseudomonadati</taxon>
        <taxon>Pseudomonadota</taxon>
        <taxon>Alphaproteobacteria</taxon>
        <taxon>Caulobacterales</taxon>
        <taxon>Caulobacteraceae</taxon>
        <taxon>Phenylobacterium</taxon>
    </lineage>
</organism>
<sequence length="274" mass="30136">MSIRLEVTILGCGSSGGVPRADGEWGACDPANPKNLRNRCSMMVRRLGDTPLTSTTVVVDTSPDFRIQTAMAGAKRLDGVLLTHDHADQVHGLDDIRAFFIRQGARIPVWMDPPTSRTLLGRFDYVFEGQGGYPAIAQPHLIPPHGQAWTVDGPSGAIPVVTFDQDHGEIRSVGYRFGDVAYSSDVVDLDDAAFEALAGLDVWIVDALRRRPHPTHAHLDRTLQWIERAKPRRAILTNMHVDLDYEALRAELPTGVEPAYDGLRFVHEVSEATA</sequence>
<dbReference type="InterPro" id="IPR036866">
    <property type="entry name" value="RibonucZ/Hydroxyglut_hydro"/>
</dbReference>
<proteinExistence type="predicted"/>